<dbReference type="FunFam" id="3.40.50.790:FF:000001">
    <property type="entry name" value="50S ribosomal protein L1"/>
    <property type="match status" value="1"/>
</dbReference>
<protein>
    <recommendedName>
        <fullName evidence="9 11">Large ribosomal subunit protein uL1</fullName>
    </recommendedName>
</protein>
<dbReference type="GO" id="GO:0019843">
    <property type="term" value="F:rRNA binding"/>
    <property type="evidence" value="ECO:0007669"/>
    <property type="project" value="UniProtKB-UniRule"/>
</dbReference>
<keyword evidence="7 11" id="KW-0689">Ribosomal protein</keyword>
<dbReference type="GO" id="GO:0003735">
    <property type="term" value="F:structural constituent of ribosome"/>
    <property type="evidence" value="ECO:0007669"/>
    <property type="project" value="InterPro"/>
</dbReference>
<dbReference type="NCBIfam" id="TIGR01169">
    <property type="entry name" value="rplA_bact"/>
    <property type="match status" value="1"/>
</dbReference>
<evidence type="ECO:0000256" key="9">
    <source>
        <dbReference type="ARBA" id="ARBA00035241"/>
    </source>
</evidence>
<sequence length="230" mass="24363">MTKLTKKKKQLLELVNPETIYSLDEAMTIFQTVKSSKFDESIDIALRLGIDAAKSDQNVRGAITLPHSLGKAVIVAVFADGDQAKEATDAGADFVGLDDLAEKFKKQEISVDVVISTQDAMKVVGQLGQVLGPKGLMPNPKTGTVTEKVGDAIKNAKSGQVRFRTDKNGILHGCIGKVSFSSVQIQENAAAMIDEVKKLKPATAKGIYIHSVALSSTMGPGVKVAPASLV</sequence>
<dbReference type="PROSITE" id="PS01199">
    <property type="entry name" value="RIBOSOMAL_L1"/>
    <property type="match status" value="1"/>
</dbReference>
<evidence type="ECO:0000256" key="8">
    <source>
        <dbReference type="ARBA" id="ARBA00023274"/>
    </source>
</evidence>
<comment type="function">
    <text evidence="11">Binds directly to 23S rRNA. The L1 stalk is quite mobile in the ribosome, and is involved in E site tRNA release.</text>
</comment>
<evidence type="ECO:0000313" key="14">
    <source>
        <dbReference type="Proteomes" id="UP000050874"/>
    </source>
</evidence>
<dbReference type="HAMAP" id="MF_01318_B">
    <property type="entry name" value="Ribosomal_uL1_B"/>
    <property type="match status" value="1"/>
</dbReference>
<keyword evidence="2 11" id="KW-0678">Repressor</keyword>
<accession>A0A0R2PUV9</accession>
<evidence type="ECO:0000313" key="13">
    <source>
        <dbReference type="EMBL" id="KRO40763.1"/>
    </source>
</evidence>
<comment type="caution">
    <text evidence="13">The sequence shown here is derived from an EMBL/GenBank/DDBJ whole genome shotgun (WGS) entry which is preliminary data.</text>
</comment>
<dbReference type="InterPro" id="IPR028364">
    <property type="entry name" value="Ribosomal_uL1/biogenesis"/>
</dbReference>
<evidence type="ECO:0000256" key="6">
    <source>
        <dbReference type="ARBA" id="ARBA00022884"/>
    </source>
</evidence>
<evidence type="ECO:0000256" key="3">
    <source>
        <dbReference type="ARBA" id="ARBA00022555"/>
    </source>
</evidence>
<evidence type="ECO:0000256" key="2">
    <source>
        <dbReference type="ARBA" id="ARBA00022491"/>
    </source>
</evidence>
<dbReference type="CDD" id="cd00403">
    <property type="entry name" value="Ribosomal_L1"/>
    <property type="match status" value="1"/>
</dbReference>
<evidence type="ECO:0000256" key="10">
    <source>
        <dbReference type="ARBA" id="ARBA00059110"/>
    </source>
</evidence>
<keyword evidence="3 11" id="KW-0820">tRNA-binding</keyword>
<keyword evidence="4 11" id="KW-0699">rRNA-binding</keyword>
<dbReference type="PANTHER" id="PTHR36427:SF3">
    <property type="entry name" value="LARGE RIBOSOMAL SUBUNIT PROTEIN UL1M"/>
    <property type="match status" value="1"/>
</dbReference>
<gene>
    <name evidence="11" type="primary">rplA</name>
    <name evidence="13" type="ORF">ABR63_07540</name>
</gene>
<evidence type="ECO:0000256" key="4">
    <source>
        <dbReference type="ARBA" id="ARBA00022730"/>
    </source>
</evidence>
<dbReference type="AlphaFoldDB" id="A0A0R2PUV9"/>
<dbReference type="Gene3D" id="3.30.190.20">
    <property type="match status" value="1"/>
</dbReference>
<evidence type="ECO:0000256" key="1">
    <source>
        <dbReference type="ARBA" id="ARBA00010531"/>
    </source>
</evidence>
<proteinExistence type="inferred from homology"/>
<dbReference type="InterPro" id="IPR023673">
    <property type="entry name" value="Ribosomal_uL1_CS"/>
</dbReference>
<dbReference type="InterPro" id="IPR005878">
    <property type="entry name" value="Ribosom_uL1_bac-type"/>
</dbReference>
<dbReference type="InterPro" id="IPR016095">
    <property type="entry name" value="Ribosomal_uL1_3-a/b-sand"/>
</dbReference>
<keyword evidence="8 11" id="KW-0687">Ribonucleoprotein</keyword>
<dbReference type="GO" id="GO:0022625">
    <property type="term" value="C:cytosolic large ribosomal subunit"/>
    <property type="evidence" value="ECO:0007669"/>
    <property type="project" value="TreeGrafter"/>
</dbReference>
<comment type="subunit">
    <text evidence="11">Part of the 50S ribosomal subunit.</text>
</comment>
<evidence type="ECO:0000256" key="12">
    <source>
        <dbReference type="RuleBase" id="RU000659"/>
    </source>
</evidence>
<name>A0A0R2PUV9_9GAMM</name>
<reference evidence="14" key="1">
    <citation type="submission" date="2015-10" db="EMBL/GenBank/DDBJ databases">
        <title>Metagenome-Assembled Genomes uncover a global brackish microbiome.</title>
        <authorList>
            <person name="Hugerth L.W."/>
            <person name="Larsson J."/>
            <person name="Alneberg J."/>
            <person name="Lindh M.V."/>
            <person name="Legrand C."/>
            <person name="Pinhassi J."/>
            <person name="Andersson A."/>
        </authorList>
    </citation>
    <scope>NUCLEOTIDE SEQUENCE [LARGE SCALE GENOMIC DNA]</scope>
</reference>
<dbReference type="SUPFAM" id="SSF56808">
    <property type="entry name" value="Ribosomal protein L1"/>
    <property type="match status" value="1"/>
</dbReference>
<dbReference type="GO" id="GO:0006412">
    <property type="term" value="P:translation"/>
    <property type="evidence" value="ECO:0007669"/>
    <property type="project" value="UniProtKB-UniRule"/>
</dbReference>
<comment type="similarity">
    <text evidence="1 11 12">Belongs to the universal ribosomal protein uL1 family.</text>
</comment>
<keyword evidence="6 11" id="KW-0694">RNA-binding</keyword>
<dbReference type="Pfam" id="PF00687">
    <property type="entry name" value="Ribosomal_L1"/>
    <property type="match status" value="1"/>
</dbReference>
<keyword evidence="5 11" id="KW-0810">Translation regulation</keyword>
<dbReference type="InterPro" id="IPR023674">
    <property type="entry name" value="Ribosomal_uL1-like"/>
</dbReference>
<dbReference type="InterPro" id="IPR002143">
    <property type="entry name" value="Ribosomal_uL1"/>
</dbReference>
<evidence type="ECO:0000256" key="5">
    <source>
        <dbReference type="ARBA" id="ARBA00022845"/>
    </source>
</evidence>
<dbReference type="PANTHER" id="PTHR36427">
    <property type="entry name" value="54S RIBOSOMAL PROTEIN L1, MITOCHONDRIAL"/>
    <property type="match status" value="1"/>
</dbReference>
<dbReference type="GO" id="GO:0006417">
    <property type="term" value="P:regulation of translation"/>
    <property type="evidence" value="ECO:0007669"/>
    <property type="project" value="UniProtKB-KW"/>
</dbReference>
<comment type="function">
    <text evidence="10 11">Protein L1 is also a translational repressor protein, it controls the translation of the L11 operon by binding to its mRNA.</text>
</comment>
<organism evidence="13 14">
    <name type="scientific">SAR86 cluster bacterium BACL1 MAG-120920-bin57</name>
    <dbReference type="NCBI Taxonomy" id="1655571"/>
    <lineage>
        <taxon>Bacteria</taxon>
        <taxon>Pseudomonadati</taxon>
        <taxon>Pseudomonadota</taxon>
        <taxon>Gammaproteobacteria</taxon>
        <taxon>SAR86 cluster</taxon>
    </lineage>
</organism>
<evidence type="ECO:0000256" key="7">
    <source>
        <dbReference type="ARBA" id="ARBA00022980"/>
    </source>
</evidence>
<dbReference type="GO" id="GO:0000049">
    <property type="term" value="F:tRNA binding"/>
    <property type="evidence" value="ECO:0007669"/>
    <property type="project" value="UniProtKB-KW"/>
</dbReference>
<dbReference type="Gene3D" id="3.40.50.790">
    <property type="match status" value="1"/>
</dbReference>
<evidence type="ECO:0000256" key="11">
    <source>
        <dbReference type="HAMAP-Rule" id="MF_01318"/>
    </source>
</evidence>
<dbReference type="PIRSF" id="PIRSF002155">
    <property type="entry name" value="Ribosomal_L1"/>
    <property type="match status" value="1"/>
</dbReference>
<dbReference type="Proteomes" id="UP000050874">
    <property type="component" value="Unassembled WGS sequence"/>
</dbReference>
<dbReference type="EMBL" id="LIAV01000065">
    <property type="protein sequence ID" value="KRO40763.1"/>
    <property type="molecule type" value="Genomic_DNA"/>
</dbReference>